<organism evidence="1 2">
    <name type="scientific">Ancylostoma ceylanicum</name>
    <dbReference type="NCBI Taxonomy" id="53326"/>
    <lineage>
        <taxon>Eukaryota</taxon>
        <taxon>Metazoa</taxon>
        <taxon>Ecdysozoa</taxon>
        <taxon>Nematoda</taxon>
        <taxon>Chromadorea</taxon>
        <taxon>Rhabditida</taxon>
        <taxon>Rhabditina</taxon>
        <taxon>Rhabditomorpha</taxon>
        <taxon>Strongyloidea</taxon>
        <taxon>Ancylostomatidae</taxon>
        <taxon>Ancylostomatinae</taxon>
        <taxon>Ancylostoma</taxon>
    </lineage>
</organism>
<keyword evidence="2" id="KW-1185">Reference proteome</keyword>
<proteinExistence type="predicted"/>
<accession>A0A016VRX5</accession>
<dbReference type="EMBL" id="JARK01001341">
    <property type="protein sequence ID" value="EYC30160.1"/>
    <property type="molecule type" value="Genomic_DNA"/>
</dbReference>
<dbReference type="Proteomes" id="UP000024635">
    <property type="component" value="Unassembled WGS sequence"/>
</dbReference>
<protein>
    <submittedName>
        <fullName evidence="1">Uncharacterized protein</fullName>
    </submittedName>
</protein>
<evidence type="ECO:0000313" key="1">
    <source>
        <dbReference type="EMBL" id="EYC30160.1"/>
    </source>
</evidence>
<sequence length="89" mass="9445">MHTGPQTWVIKPVTAVDSGPNGPKSMAILGIQPAARAGCVEECHAKIGQNRPSALGLKSGKNSDYGFKNGCLALASKMLTLIRDIWIQK</sequence>
<evidence type="ECO:0000313" key="2">
    <source>
        <dbReference type="Proteomes" id="UP000024635"/>
    </source>
</evidence>
<comment type="caution">
    <text evidence="1">The sequence shown here is derived from an EMBL/GenBank/DDBJ whole genome shotgun (WGS) entry which is preliminary data.</text>
</comment>
<gene>
    <name evidence="1" type="primary">Acey_s0005.g2487</name>
    <name evidence="1" type="ORF">Y032_0005g2487</name>
</gene>
<reference evidence="2" key="1">
    <citation type="journal article" date="2015" name="Nat. Genet.">
        <title>The genome and transcriptome of the zoonotic hookworm Ancylostoma ceylanicum identify infection-specific gene families.</title>
        <authorList>
            <person name="Schwarz E.M."/>
            <person name="Hu Y."/>
            <person name="Antoshechkin I."/>
            <person name="Miller M.M."/>
            <person name="Sternberg P.W."/>
            <person name="Aroian R.V."/>
        </authorList>
    </citation>
    <scope>NUCLEOTIDE SEQUENCE</scope>
    <source>
        <strain evidence="2">HY135</strain>
    </source>
</reference>
<dbReference type="AlphaFoldDB" id="A0A016VRX5"/>
<name>A0A016VRX5_9BILA</name>